<dbReference type="EMBL" id="MZ130498">
    <property type="protein sequence ID" value="QWM91197.2"/>
    <property type="molecule type" value="Genomic_DNA"/>
</dbReference>
<keyword evidence="4" id="KW-1185">Reference proteome</keyword>
<organism evidence="3 4">
    <name type="scientific">uncultured phage cr16_1</name>
    <dbReference type="NCBI Taxonomy" id="2986414"/>
    <lineage>
        <taxon>Viruses</taxon>
        <taxon>Duplodnaviria</taxon>
        <taxon>Heunggongvirae</taxon>
        <taxon>Uroviricota</taxon>
        <taxon>Caudoviricetes</taxon>
        <taxon>Crassvirales</taxon>
        <taxon>Suoliviridae</taxon>
        <taxon>Loutivirinae</taxon>
        <taxon>Buchavirus</taxon>
        <taxon>Buchavirus hiberniae</taxon>
    </lineage>
</organism>
<evidence type="ECO:0000313" key="3">
    <source>
        <dbReference type="EMBL" id="QWM91197.2"/>
    </source>
</evidence>
<sequence length="1371" mass="153298">MTNTLQTNTFVGGMNLDTDVTMIPDNQYRYAENVRVITDTDGTTGVLQNVQDTRMVEGGDFLNPNETVLATTTVDKYGVILTVDGTKICRIYRVEGYDDLPLKATVIVKGELGYNVNSKVKIVANYESATIIKIYIASPDQTIKTLNIMDGRYMQTPNGNPLLDSNGNLKNTSLLDIQISTLLGAPEVISLGGGSLTTGIVQYSYQLFNARGSATNFSPVSNAIHLTNSEVSGGQKNYMGNNKDVNSGKSVNFKVKLNDIPEGLFDNIRLIRIKYNDFTEDPQIEVFQENEISSSTNEYIFNDTGGNVINTITIEEFNKIQESTFTAATIESKDNILFAANIKESTWKPQYDARSYRFTASNKLILNGSSKDQNIEVIVTNSNLNSTLSSIPESHDCINPYNGQDPDFSNRDVCKYQFGSTTLGGTGLNIDYEFVTTDVMLDDNFTNTLTINTPVTTSDKITINNLNGSTVSQISLGASGISRFRNYADPYFASKYKGYQRDEVYRFGIVFFNERNVATPVYWIGDIKFPHCWEACPWYVQDLTLYGKAIGINFKIKNYPDGAKAYQIVRCNRTKEDRTILTQALLSGTVSYPYHSVRDADYDIASENTRRPYTFLGNSWQKVGQITDSIIGNTSYQWMVSERVDNYISTLISPEIDANQDDMAKSVKGCRADMCLKLDPRTNHKEHISSVGGQATAYGYYVKSNRTQQVRSGVAVTNEYASQSSRVGSIASSSSEDLNDIFMVGNAAEWTGITNLIGKRYIAHYTGFGTTRGKFDINESVSPIIMEGFSWPDAASKHSSISGKTYLNATVSMNGRQDNQEIYNKTGYYGNCVVVTRDNNNIGVQQNINIDRAGTEPMSPRVSGTIADLIREFNYTQFTTPVVNIKTNNIPYSGNTYSARSNSTYVSTYTYHDLSDRNAIVFGGDTYLGVLDHKTVMYIPQFWGGVQSPDVNCGVTVSDYIPFETTINLALLYGSSASRVGSSDLDYVDPYLSLSISGASYGGHTQSKPYFAYNDAYSRQPDAQMYVTDSNYSISNLQSGNRIRYSGTKTANEISDSWTSFKPADYLDVDSSHGDITNLKQFNNQLLFWQKDAVGIASVNDRSLITDNNQAPLVLGTGGVLDRYDYLTTSNGSDTPNDKSIVTSPNGLYWYDDSKNEICSYGNGVQKLSKAKSVQSWLNTDKQKAKVSIYDPKFNEVQMGFEDKVLTYDEQIQQFSSFRTFNPDNYLSFPDKLLYIKDQIIKESADFPLNELKSRLQIVINKDPLLTKTFDNVFFSGEFDDVRKMMQVIKFTTKTQEGTIFKDNTEVNNPIEQREDTFRFAVGREKTSVDDMSLPGRMKGKYMICDYIINCNNQHNFRLPNINTTYRYSMV</sequence>
<dbReference type="Proteomes" id="UP000828042">
    <property type="component" value="Segment"/>
</dbReference>
<proteinExistence type="predicted"/>
<evidence type="ECO:0000259" key="1">
    <source>
        <dbReference type="Pfam" id="PF25729"/>
    </source>
</evidence>
<gene>
    <name evidence="3" type="primary">gp_77018</name>
</gene>
<dbReference type="Pfam" id="PF25731">
    <property type="entry name" value="crAss_MUZ"/>
    <property type="match status" value="1"/>
</dbReference>
<feature type="domain" description="Crassvirus muzzle protein C-terminal" evidence="1">
    <location>
        <begin position="1253"/>
        <end position="1324"/>
    </location>
</feature>
<dbReference type="InterPro" id="IPR057888">
    <property type="entry name" value="crAss_MUZ_C"/>
</dbReference>
<protein>
    <submittedName>
        <fullName evidence="3">Phage stabilization protein</fullName>
    </submittedName>
</protein>
<evidence type="ECO:0000259" key="2">
    <source>
        <dbReference type="Pfam" id="PF25731"/>
    </source>
</evidence>
<evidence type="ECO:0000313" key="4">
    <source>
        <dbReference type="Proteomes" id="UP000828042"/>
    </source>
</evidence>
<accession>A0AAE7V5D4</accession>
<reference evidence="3 4" key="1">
    <citation type="submission" date="2021-04" db="EMBL/GenBank/DDBJ databases">
        <authorList>
            <person name="Shkoporov A.N."/>
            <person name="Stockdale S.R."/>
            <person name="Guerin E."/>
            <person name="Ross R.P."/>
            <person name="Hill C."/>
        </authorList>
    </citation>
    <scope>NUCLEOTIDE SEQUENCE [LARGE SCALE GENOMIC DNA]</scope>
    <source>
        <strain evidence="4">cr16_1</strain>
    </source>
</reference>
<dbReference type="Pfam" id="PF25729">
    <property type="entry name" value="crAss_MUZ_C"/>
    <property type="match status" value="1"/>
</dbReference>
<name>A0AAE7V5D4_9CAUD</name>
<feature type="domain" description="Crassvirus muzzle protein N-terminal region" evidence="2">
    <location>
        <begin position="5"/>
        <end position="1239"/>
    </location>
</feature>
<dbReference type="InterPro" id="IPR057889">
    <property type="entry name" value="crAss_MUZ_N"/>
</dbReference>